<keyword evidence="2" id="KW-1133">Transmembrane helix</keyword>
<sequence length="166" mass="19151">MPDFEKLKQLNQPESALPEPPEQTVTVPYLPQVSAIPTEQWNLMLNGQQTTIQRLQDLSAYVAVLPSVDDVTKMMEHYYQNVYYQQTENLKDTVRQESRAITESVNTGMEKTRNTTARTIQNMLNQWEAKLMHRDMSPLKIKAKWAGIGALISAMFLLLLKLLKIW</sequence>
<name>A0A6N8I3J2_9FIRM</name>
<reference evidence="3 4" key="1">
    <citation type="submission" date="2019-09" db="EMBL/GenBank/DDBJ databases">
        <title>Genome sequence of Clostridium sp. EA1.</title>
        <authorList>
            <person name="Poehlein A."/>
            <person name="Bengelsdorf F.R."/>
            <person name="Daniel R."/>
        </authorList>
    </citation>
    <scope>NUCLEOTIDE SEQUENCE [LARGE SCALE GENOMIC DNA]</scope>
    <source>
        <strain evidence="3 4">EA1</strain>
    </source>
</reference>
<evidence type="ECO:0000256" key="1">
    <source>
        <dbReference type="SAM" id="MobiDB-lite"/>
    </source>
</evidence>
<accession>A0A6N8I3J2</accession>
<keyword evidence="4" id="KW-1185">Reference proteome</keyword>
<evidence type="ECO:0000313" key="4">
    <source>
        <dbReference type="Proteomes" id="UP000469440"/>
    </source>
</evidence>
<dbReference type="AlphaFoldDB" id="A0A6N8I3J2"/>
<keyword evidence="2" id="KW-0812">Transmembrane</keyword>
<organism evidence="3 4">
    <name type="scientific">Caproicibacter fermentans</name>
    <dbReference type="NCBI Taxonomy" id="2576756"/>
    <lineage>
        <taxon>Bacteria</taxon>
        <taxon>Bacillati</taxon>
        <taxon>Bacillota</taxon>
        <taxon>Clostridia</taxon>
        <taxon>Eubacteriales</taxon>
        <taxon>Acutalibacteraceae</taxon>
        <taxon>Caproicibacter</taxon>
    </lineage>
</organism>
<feature type="transmembrane region" description="Helical" evidence="2">
    <location>
        <begin position="143"/>
        <end position="163"/>
    </location>
</feature>
<feature type="region of interest" description="Disordered" evidence="1">
    <location>
        <begin position="1"/>
        <end position="23"/>
    </location>
</feature>
<protein>
    <submittedName>
        <fullName evidence="3">Uncharacterized protein</fullName>
    </submittedName>
</protein>
<evidence type="ECO:0000256" key="2">
    <source>
        <dbReference type="SAM" id="Phobius"/>
    </source>
</evidence>
<gene>
    <name evidence="3" type="ORF">CAFE_32580</name>
</gene>
<dbReference type="EMBL" id="VWXL01000096">
    <property type="protein sequence ID" value="MVB12518.1"/>
    <property type="molecule type" value="Genomic_DNA"/>
</dbReference>
<comment type="caution">
    <text evidence="3">The sequence shown here is derived from an EMBL/GenBank/DDBJ whole genome shotgun (WGS) entry which is preliminary data.</text>
</comment>
<keyword evidence="2" id="KW-0472">Membrane</keyword>
<dbReference type="Proteomes" id="UP000469440">
    <property type="component" value="Unassembled WGS sequence"/>
</dbReference>
<proteinExistence type="predicted"/>
<evidence type="ECO:0000313" key="3">
    <source>
        <dbReference type="EMBL" id="MVB12518.1"/>
    </source>
</evidence>